<feature type="transmembrane region" description="Helical" evidence="1">
    <location>
        <begin position="54"/>
        <end position="82"/>
    </location>
</feature>
<dbReference type="EMBL" id="JAYKLX010000003">
    <property type="protein sequence ID" value="MEB3345474.1"/>
    <property type="molecule type" value="Genomic_DNA"/>
</dbReference>
<evidence type="ECO:0000313" key="2">
    <source>
        <dbReference type="EMBL" id="MEB3345474.1"/>
    </source>
</evidence>
<keyword evidence="1" id="KW-1133">Transmembrane helix</keyword>
<organism evidence="2 3">
    <name type="scientific">Aquimarina gracilis</name>
    <dbReference type="NCBI Taxonomy" id="874422"/>
    <lineage>
        <taxon>Bacteria</taxon>
        <taxon>Pseudomonadati</taxon>
        <taxon>Bacteroidota</taxon>
        <taxon>Flavobacteriia</taxon>
        <taxon>Flavobacteriales</taxon>
        <taxon>Flavobacteriaceae</taxon>
        <taxon>Aquimarina</taxon>
    </lineage>
</organism>
<dbReference type="InterPro" id="IPR021279">
    <property type="entry name" value="DUF2721"/>
</dbReference>
<evidence type="ECO:0000256" key="1">
    <source>
        <dbReference type="SAM" id="Phobius"/>
    </source>
</evidence>
<dbReference type="Proteomes" id="UP001327027">
    <property type="component" value="Unassembled WGS sequence"/>
</dbReference>
<protein>
    <submittedName>
        <fullName evidence="2">DUF2721 domain-containing protein</fullName>
    </submittedName>
</protein>
<dbReference type="RefSeq" id="WP_324179499.1">
    <property type="nucleotide sequence ID" value="NZ_BAABAW010000007.1"/>
</dbReference>
<proteinExistence type="predicted"/>
<name>A0ABU5ZTX5_9FLAO</name>
<sequence length="128" mass="14374">MENWYVPITIIPGIGLLILSTSNLLIALSNEIKNLIQDSNNQRLIQRKLKQLKLLNGAMVFLYLSVACFMISGLISGLFRIVETKMNFSVYMAIIGIVSALLGLIALIVYSFKAVKIRQDQFQNLPNE</sequence>
<feature type="transmembrane region" description="Helical" evidence="1">
    <location>
        <begin position="6"/>
        <end position="28"/>
    </location>
</feature>
<accession>A0ABU5ZTX5</accession>
<dbReference type="Pfam" id="PF11026">
    <property type="entry name" value="DUF2721"/>
    <property type="match status" value="1"/>
</dbReference>
<keyword evidence="1" id="KW-0472">Membrane</keyword>
<reference evidence="2 3" key="1">
    <citation type="journal article" date="2013" name="Int. J. Syst. Evol. Microbiol.">
        <title>Aquimarina gracilis sp. nov., isolated from the gut microflora of a mussel, Mytilus coruscus, and emended description of Aquimarina spongiae.</title>
        <authorList>
            <person name="Park S.C."/>
            <person name="Choe H.N."/>
            <person name="Baik K.S."/>
            <person name="Seong C.N."/>
        </authorList>
    </citation>
    <scope>NUCLEOTIDE SEQUENCE [LARGE SCALE GENOMIC DNA]</scope>
    <source>
        <strain evidence="2 3">PSC32</strain>
    </source>
</reference>
<keyword evidence="3" id="KW-1185">Reference proteome</keyword>
<evidence type="ECO:0000313" key="3">
    <source>
        <dbReference type="Proteomes" id="UP001327027"/>
    </source>
</evidence>
<feature type="transmembrane region" description="Helical" evidence="1">
    <location>
        <begin position="88"/>
        <end position="112"/>
    </location>
</feature>
<keyword evidence="1" id="KW-0812">Transmembrane</keyword>
<gene>
    <name evidence="2" type="ORF">U6A24_08395</name>
</gene>
<comment type="caution">
    <text evidence="2">The sequence shown here is derived from an EMBL/GenBank/DDBJ whole genome shotgun (WGS) entry which is preliminary data.</text>
</comment>